<gene>
    <name evidence="3" type="ORF">PUP29_06900</name>
</gene>
<keyword evidence="1" id="KW-1133">Transmembrane helix</keyword>
<dbReference type="Pfam" id="PF14317">
    <property type="entry name" value="YcxB"/>
    <property type="match status" value="1"/>
</dbReference>
<accession>A0AAU8A5Z6</accession>
<organism evidence="3">
    <name type="scientific">Christensenella massiliensis</name>
    <dbReference type="NCBI Taxonomy" id="1805714"/>
    <lineage>
        <taxon>Bacteria</taxon>
        <taxon>Bacillati</taxon>
        <taxon>Bacillota</taxon>
        <taxon>Clostridia</taxon>
        <taxon>Christensenellales</taxon>
        <taxon>Christensenellaceae</taxon>
        <taxon>Christensenella</taxon>
    </lineage>
</organism>
<evidence type="ECO:0000256" key="1">
    <source>
        <dbReference type="SAM" id="Phobius"/>
    </source>
</evidence>
<feature type="transmembrane region" description="Helical" evidence="1">
    <location>
        <begin position="36"/>
        <end position="61"/>
    </location>
</feature>
<name>A0AAU8A5Z6_9FIRM</name>
<feature type="domain" description="YcxB-like C-terminal" evidence="2">
    <location>
        <begin position="125"/>
        <end position="175"/>
    </location>
</feature>
<evidence type="ECO:0000259" key="2">
    <source>
        <dbReference type="Pfam" id="PF14317"/>
    </source>
</evidence>
<evidence type="ECO:0000313" key="3">
    <source>
        <dbReference type="EMBL" id="XCC61264.1"/>
    </source>
</evidence>
<keyword evidence="1" id="KW-0812">Transmembrane</keyword>
<proteinExistence type="predicted"/>
<keyword evidence="1" id="KW-0472">Membrane</keyword>
<feature type="transmembrane region" description="Helical" evidence="1">
    <location>
        <begin position="67"/>
        <end position="90"/>
    </location>
</feature>
<protein>
    <submittedName>
        <fullName evidence="3">YcxB family protein</fullName>
    </submittedName>
</protein>
<reference evidence="3" key="1">
    <citation type="submission" date="2023-02" db="EMBL/GenBank/DDBJ databases">
        <title>Gut commensal Christensenella minuta modulates host metabolism via a new class of secondary bile acids.</title>
        <authorList>
            <person name="Liu C."/>
        </authorList>
    </citation>
    <scope>NUCLEOTIDE SEQUENCE</scope>
    <source>
        <strain evidence="3">CA70</strain>
    </source>
</reference>
<dbReference type="AlphaFoldDB" id="A0AAU8A5Z6"/>
<dbReference type="InterPro" id="IPR025588">
    <property type="entry name" value="YcxB-like_C"/>
</dbReference>
<sequence length="188" mass="21297">MEKFCFTTKTDYEVFRDYWMFTLLQKRSAGGKKSGFLKYMTALAAVVGAAGVLCVCNAFALENALGVFPLFLLLGVGAAFVSALATALYVQPKGQYKLVREAVESPQKYRFTEEQMEVRESIPEENRESLAEFPYGSIVCGWETRKAFYLFISETEAFLIPKDQLADSSGFSAFLARKLEERYFRQKN</sequence>
<dbReference type="RefSeq" id="WP_353422802.1">
    <property type="nucleotide sequence ID" value="NZ_CP117826.1"/>
</dbReference>
<dbReference type="EMBL" id="CP117826">
    <property type="protein sequence ID" value="XCC61264.1"/>
    <property type="molecule type" value="Genomic_DNA"/>
</dbReference>